<organism evidence="3 4">
    <name type="scientific">Candidatus Magasanikbacteria bacterium CG10_big_fil_rev_8_21_14_0_10_43_6</name>
    <dbReference type="NCBI Taxonomy" id="1974650"/>
    <lineage>
        <taxon>Bacteria</taxon>
        <taxon>Candidatus Magasanikiibacteriota</taxon>
    </lineage>
</organism>
<dbReference type="PROSITE" id="PS51257">
    <property type="entry name" value="PROKAR_LIPOPROTEIN"/>
    <property type="match status" value="1"/>
</dbReference>
<keyword evidence="1" id="KW-0732">Signal</keyword>
<dbReference type="SUPFAM" id="SSF48208">
    <property type="entry name" value="Six-hairpin glycosidases"/>
    <property type="match status" value="1"/>
</dbReference>
<dbReference type="EMBL" id="PFBZ01000159">
    <property type="protein sequence ID" value="PIT86342.1"/>
    <property type="molecule type" value="Genomic_DNA"/>
</dbReference>
<evidence type="ECO:0000259" key="2">
    <source>
        <dbReference type="Pfam" id="PF07944"/>
    </source>
</evidence>
<dbReference type="Proteomes" id="UP000229362">
    <property type="component" value="Unassembled WGS sequence"/>
</dbReference>
<dbReference type="InterPro" id="IPR008928">
    <property type="entry name" value="6-hairpin_glycosidase_sf"/>
</dbReference>
<dbReference type="InterPro" id="IPR012878">
    <property type="entry name" value="Beta-AFase-like_GH127_cat"/>
</dbReference>
<feature type="signal peptide" evidence="1">
    <location>
        <begin position="1"/>
        <end position="26"/>
    </location>
</feature>
<dbReference type="AlphaFoldDB" id="A0A2M6W0K0"/>
<proteinExistence type="predicted"/>
<feature type="chain" id="PRO_5014617448" description="Non-reducing end beta-L-arabinofuranosidase-like GH127 catalytic domain-containing protein" evidence="1">
    <location>
        <begin position="27"/>
        <end position="392"/>
    </location>
</feature>
<evidence type="ECO:0000313" key="3">
    <source>
        <dbReference type="EMBL" id="PIT86342.1"/>
    </source>
</evidence>
<dbReference type="GO" id="GO:0005975">
    <property type="term" value="P:carbohydrate metabolic process"/>
    <property type="evidence" value="ECO:0007669"/>
    <property type="project" value="InterPro"/>
</dbReference>
<sequence>MYMSIFRVCVALCMGVLFLGSGCLGAEWQPQDPKEQLLEDVSASYPLARTWLLRNIRDNGLFYYIYTPKTQSYPNKNNALRQLMGSRVLAELAAQDATLLPLHEKNMAFIFSQWYQEEDGLGYVYYDDKSKLGANAMLLRTLVASPHADIYKEQATHVADGIVSLLDEQGAFRPWFREPTYTYDTERLLHFYSGEAIVALLEYYSATGEGAYLDAAVRAQDFYYEKYITQIDEQYYPAYVPWHTISLSHLYKITGDRRYAEGIFILNDRLLEMMDRTDHVGRFYSSSTPEFGTPHAASDGVYTEGLAYAYDIARDVQDTAHQEAYEHALVLAVRHLRSLQYTEEEVAKDVEPWRRMGAFRYSTTNASIRIDTTQHTMDAYTKILEVMKGDID</sequence>
<comment type="caution">
    <text evidence="3">The sequence shown here is derived from an EMBL/GenBank/DDBJ whole genome shotgun (WGS) entry which is preliminary data.</text>
</comment>
<evidence type="ECO:0000313" key="4">
    <source>
        <dbReference type="Proteomes" id="UP000229362"/>
    </source>
</evidence>
<dbReference type="Pfam" id="PF07944">
    <property type="entry name" value="Beta-AFase-like_GH127_cat"/>
    <property type="match status" value="1"/>
</dbReference>
<feature type="domain" description="Non-reducing end beta-L-arabinofuranosidase-like GH127 catalytic" evidence="2">
    <location>
        <begin position="194"/>
        <end position="261"/>
    </location>
</feature>
<accession>A0A2M6W0K0</accession>
<reference evidence="4" key="1">
    <citation type="submission" date="2017-09" db="EMBL/GenBank/DDBJ databases">
        <title>Depth-based differentiation of microbial function through sediment-hosted aquifers and enrichment of novel symbionts in the deep terrestrial subsurface.</title>
        <authorList>
            <person name="Probst A.J."/>
            <person name="Ladd B."/>
            <person name="Jarett J.K."/>
            <person name="Geller-Mcgrath D.E."/>
            <person name="Sieber C.M.K."/>
            <person name="Emerson J.B."/>
            <person name="Anantharaman K."/>
            <person name="Thomas B.C."/>
            <person name="Malmstrom R."/>
            <person name="Stieglmeier M."/>
            <person name="Klingl A."/>
            <person name="Woyke T."/>
            <person name="Ryan C.M."/>
            <person name="Banfield J.F."/>
        </authorList>
    </citation>
    <scope>NUCLEOTIDE SEQUENCE [LARGE SCALE GENOMIC DNA]</scope>
</reference>
<gene>
    <name evidence="3" type="ORF">COU33_03735</name>
</gene>
<name>A0A2M6W0K0_9BACT</name>
<protein>
    <recommendedName>
        <fullName evidence="2">Non-reducing end beta-L-arabinofuranosidase-like GH127 catalytic domain-containing protein</fullName>
    </recommendedName>
</protein>
<evidence type="ECO:0000256" key="1">
    <source>
        <dbReference type="SAM" id="SignalP"/>
    </source>
</evidence>